<proteinExistence type="predicted"/>
<organism evidence="6">
    <name type="scientific">Ditylum brightwellii</name>
    <dbReference type="NCBI Taxonomy" id="49249"/>
    <lineage>
        <taxon>Eukaryota</taxon>
        <taxon>Sar</taxon>
        <taxon>Stramenopiles</taxon>
        <taxon>Ochrophyta</taxon>
        <taxon>Bacillariophyta</taxon>
        <taxon>Mediophyceae</taxon>
        <taxon>Lithodesmiophycidae</taxon>
        <taxon>Lithodesmiales</taxon>
        <taxon>Lithodesmiaceae</taxon>
        <taxon>Ditylum</taxon>
    </lineage>
</organism>
<dbReference type="GO" id="GO:0008270">
    <property type="term" value="F:zinc ion binding"/>
    <property type="evidence" value="ECO:0007669"/>
    <property type="project" value="UniProtKB-KW"/>
</dbReference>
<reference evidence="6" key="1">
    <citation type="submission" date="2021-01" db="EMBL/GenBank/DDBJ databases">
        <authorList>
            <person name="Corre E."/>
            <person name="Pelletier E."/>
            <person name="Niang G."/>
            <person name="Scheremetjew M."/>
            <person name="Finn R."/>
            <person name="Kale V."/>
            <person name="Holt S."/>
            <person name="Cochrane G."/>
            <person name="Meng A."/>
            <person name="Brown T."/>
            <person name="Cohen L."/>
        </authorList>
    </citation>
    <scope>NUCLEOTIDE SEQUENCE</scope>
    <source>
        <strain evidence="6">Pop2</strain>
    </source>
</reference>
<evidence type="ECO:0000313" key="6">
    <source>
        <dbReference type="EMBL" id="CAD9332985.1"/>
    </source>
</evidence>
<dbReference type="GO" id="GO:0006511">
    <property type="term" value="P:ubiquitin-dependent protein catabolic process"/>
    <property type="evidence" value="ECO:0007669"/>
    <property type="project" value="TreeGrafter"/>
</dbReference>
<dbReference type="InterPro" id="IPR018957">
    <property type="entry name" value="Znf_C3HC4_RING-type"/>
</dbReference>
<dbReference type="Pfam" id="PF00097">
    <property type="entry name" value="zf-C3HC4"/>
    <property type="match status" value="1"/>
</dbReference>
<evidence type="ECO:0000256" key="4">
    <source>
        <dbReference type="PROSITE-ProRule" id="PRU00175"/>
    </source>
</evidence>
<gene>
    <name evidence="6" type="ORF">DBRI1063_LOCUS12587</name>
</gene>
<dbReference type="SMART" id="SM00184">
    <property type="entry name" value="RING"/>
    <property type="match status" value="1"/>
</dbReference>
<dbReference type="Gene3D" id="3.30.40.10">
    <property type="entry name" value="Zinc/RING finger domain, C3HC4 (zinc finger)"/>
    <property type="match status" value="1"/>
</dbReference>
<dbReference type="GO" id="GO:0140082">
    <property type="term" value="F:SUMO-ubiquitin ligase activity"/>
    <property type="evidence" value="ECO:0007669"/>
    <property type="project" value="TreeGrafter"/>
</dbReference>
<protein>
    <recommendedName>
        <fullName evidence="5">RING-type domain-containing protein</fullName>
    </recommendedName>
</protein>
<dbReference type="GO" id="GO:0061630">
    <property type="term" value="F:ubiquitin protein ligase activity"/>
    <property type="evidence" value="ECO:0007669"/>
    <property type="project" value="InterPro"/>
</dbReference>
<dbReference type="InterPro" id="IPR017907">
    <property type="entry name" value="Znf_RING_CS"/>
</dbReference>
<keyword evidence="3" id="KW-0862">Zinc</keyword>
<evidence type="ECO:0000256" key="2">
    <source>
        <dbReference type="ARBA" id="ARBA00022771"/>
    </source>
</evidence>
<accession>A0A6U3TSJ2</accession>
<feature type="domain" description="RING-type" evidence="5">
    <location>
        <begin position="6"/>
        <end position="49"/>
    </location>
</feature>
<dbReference type="PROSITE" id="PS00518">
    <property type="entry name" value="ZF_RING_1"/>
    <property type="match status" value="1"/>
</dbReference>
<dbReference type="PANTHER" id="PTHR47094:SF1">
    <property type="entry name" value="RING-TYPE E3 UBIQUITIN TRANSFERASE"/>
    <property type="match status" value="1"/>
</dbReference>
<dbReference type="AlphaFoldDB" id="A0A6U3TSJ2"/>
<keyword evidence="1" id="KW-0479">Metal-binding</keyword>
<dbReference type="EMBL" id="HBGN01019762">
    <property type="protein sequence ID" value="CAD9332985.1"/>
    <property type="molecule type" value="Transcribed_RNA"/>
</dbReference>
<dbReference type="SUPFAM" id="SSF57850">
    <property type="entry name" value="RING/U-box"/>
    <property type="match status" value="1"/>
</dbReference>
<evidence type="ECO:0000259" key="5">
    <source>
        <dbReference type="PROSITE" id="PS50089"/>
    </source>
</evidence>
<evidence type="ECO:0000256" key="3">
    <source>
        <dbReference type="ARBA" id="ARBA00022833"/>
    </source>
</evidence>
<sequence>MMAGECPICICQLTEACCTPCGHVFCSECLKSSFPAETPSGISKCPMCRATISLYTTVLVGTDAPLKKPKPFYGHCVYLQGGSPGVASYHFDSPDDCYISYENAPAEWKTADGSPFPVKKAFENPTYDPLTRTFTGTIDWSPKKVDSDIVRWEYRLVFSDSLNVIMDGEIKQYNADGNKVSTKSFPDDLIYWRNLRAATENASLFGLTYIQHGHIGVASYHFVREGEAYISYKHAPEQWRLDDGTSPPLQKPFIDPHYNTETRTFTGQIEWAPMTFGGDARWEYTMIFSPDMNKIVDGMVKTFKPDGSAGCDMEFGTSFSVGLSPIKLIYERYDEAKAEMISLLRKHQFSRR</sequence>
<keyword evidence="2 4" id="KW-0863">Zinc-finger</keyword>
<dbReference type="PROSITE" id="PS50089">
    <property type="entry name" value="ZF_RING_2"/>
    <property type="match status" value="1"/>
</dbReference>
<evidence type="ECO:0000256" key="1">
    <source>
        <dbReference type="ARBA" id="ARBA00022723"/>
    </source>
</evidence>
<dbReference type="InterPro" id="IPR049627">
    <property type="entry name" value="SLX8"/>
</dbReference>
<dbReference type="PANTHER" id="PTHR47094">
    <property type="entry name" value="ELFLESS, ISOFORM B"/>
    <property type="match status" value="1"/>
</dbReference>
<dbReference type="GO" id="GO:0032183">
    <property type="term" value="F:SUMO binding"/>
    <property type="evidence" value="ECO:0007669"/>
    <property type="project" value="TreeGrafter"/>
</dbReference>
<name>A0A6U3TSJ2_9STRA</name>
<dbReference type="InterPro" id="IPR013083">
    <property type="entry name" value="Znf_RING/FYVE/PHD"/>
</dbReference>
<dbReference type="InterPro" id="IPR001841">
    <property type="entry name" value="Znf_RING"/>
</dbReference>
<dbReference type="GO" id="GO:0033768">
    <property type="term" value="C:SUMO-targeted ubiquitin ligase complex"/>
    <property type="evidence" value="ECO:0007669"/>
    <property type="project" value="TreeGrafter"/>
</dbReference>